<dbReference type="AlphaFoldDB" id="A0A5N6WS70"/>
<accession>A0A5N6WS70</accession>
<proteinExistence type="predicted"/>
<evidence type="ECO:0000256" key="2">
    <source>
        <dbReference type="SAM" id="MobiDB-lite"/>
    </source>
</evidence>
<evidence type="ECO:0000313" key="3">
    <source>
        <dbReference type="EMBL" id="KAE8323704.1"/>
    </source>
</evidence>
<name>A0A5N6WS70_9EURO</name>
<evidence type="ECO:0000256" key="1">
    <source>
        <dbReference type="SAM" id="Coils"/>
    </source>
</evidence>
<dbReference type="EMBL" id="ML741826">
    <property type="protein sequence ID" value="KAE8323704.1"/>
    <property type="molecule type" value="Genomic_DNA"/>
</dbReference>
<feature type="region of interest" description="Disordered" evidence="2">
    <location>
        <begin position="120"/>
        <end position="169"/>
    </location>
</feature>
<evidence type="ECO:0008006" key="5">
    <source>
        <dbReference type="Google" id="ProtNLM"/>
    </source>
</evidence>
<dbReference type="Proteomes" id="UP000325945">
    <property type="component" value="Unassembled WGS sequence"/>
</dbReference>
<feature type="coiled-coil region" evidence="1">
    <location>
        <begin position="326"/>
        <end position="353"/>
    </location>
</feature>
<gene>
    <name evidence="3" type="ORF">BDV39DRAFT_217558</name>
</gene>
<organism evidence="3 4">
    <name type="scientific">Aspergillus sergii</name>
    <dbReference type="NCBI Taxonomy" id="1034303"/>
    <lineage>
        <taxon>Eukaryota</taxon>
        <taxon>Fungi</taxon>
        <taxon>Dikarya</taxon>
        <taxon>Ascomycota</taxon>
        <taxon>Pezizomycotina</taxon>
        <taxon>Eurotiomycetes</taxon>
        <taxon>Eurotiomycetidae</taxon>
        <taxon>Eurotiales</taxon>
        <taxon>Aspergillaceae</taxon>
        <taxon>Aspergillus</taxon>
        <taxon>Aspergillus subgen. Circumdati</taxon>
    </lineage>
</organism>
<keyword evidence="4" id="KW-1185">Reference proteome</keyword>
<reference evidence="4" key="1">
    <citation type="submission" date="2019-04" db="EMBL/GenBank/DDBJ databases">
        <title>Friends and foes A comparative genomics studyof 23 Aspergillus species from section Flavi.</title>
        <authorList>
            <consortium name="DOE Joint Genome Institute"/>
            <person name="Kjaerbolling I."/>
            <person name="Vesth T."/>
            <person name="Frisvad J.C."/>
            <person name="Nybo J.L."/>
            <person name="Theobald S."/>
            <person name="Kildgaard S."/>
            <person name="Isbrandt T."/>
            <person name="Kuo A."/>
            <person name="Sato A."/>
            <person name="Lyhne E.K."/>
            <person name="Kogle M.E."/>
            <person name="Wiebenga A."/>
            <person name="Kun R.S."/>
            <person name="Lubbers R.J."/>
            <person name="Makela M.R."/>
            <person name="Barry K."/>
            <person name="Chovatia M."/>
            <person name="Clum A."/>
            <person name="Daum C."/>
            <person name="Haridas S."/>
            <person name="He G."/>
            <person name="LaButti K."/>
            <person name="Lipzen A."/>
            <person name="Mondo S."/>
            <person name="Riley R."/>
            <person name="Salamov A."/>
            <person name="Simmons B.A."/>
            <person name="Magnuson J.K."/>
            <person name="Henrissat B."/>
            <person name="Mortensen U.H."/>
            <person name="Larsen T.O."/>
            <person name="Devries R.P."/>
            <person name="Grigoriev I.V."/>
            <person name="Machida M."/>
            <person name="Baker S.E."/>
            <person name="Andersen M.R."/>
        </authorList>
    </citation>
    <scope>NUCLEOTIDE SEQUENCE [LARGE SCALE GENOMIC DNA]</scope>
    <source>
        <strain evidence="4">CBS 130017</strain>
    </source>
</reference>
<keyword evidence="1" id="KW-0175">Coiled coil</keyword>
<protein>
    <recommendedName>
        <fullName evidence="5">Ubiquinol-cytochrome-c reductase cytochrome c1</fullName>
    </recommendedName>
</protein>
<sequence>MKRRTKQKGSRKMPSTAAERRQVFLACKGKAIFSGPYALYRKSGAIIKRLVKHKTSLRTLFRKFSVGRVCRIAKELLEAGVFESDIKAQLIFPDLLAPSTTEKSENDVLEDETTCAEAKTVKEAESVCEREESETTQSPPISLSMKVETSVEEETHTTQENTSGLLPAPSAETELPIPSLHPSYFPYHAQHSILSQVQQVLEEGCFDFTKKWLPSELEDNRWDCAAAVELTKWTKLFKKWSPQLADGSLQCSGPEFHARLAEVSGIRHTAVHRAPITARAIDTFIVSAMRLTEALRDTLRTSQLENLHLDIQAKIEAMEFSKNALEGGLRRELETIQRKGEELERKKLELRAKTIANDNEIKVFMGLMVKKSIKRIFRGGTHENSSTGFVTADVKAEGG</sequence>
<feature type="compositionally biased region" description="Basic and acidic residues" evidence="2">
    <location>
        <begin position="120"/>
        <end position="130"/>
    </location>
</feature>
<evidence type="ECO:0000313" key="4">
    <source>
        <dbReference type="Proteomes" id="UP000325945"/>
    </source>
</evidence>